<keyword evidence="3" id="KW-0418">Kinase</keyword>
<accession>A0A7W8QIA0</accession>
<dbReference type="SUPFAM" id="SSF56112">
    <property type="entry name" value="Protein kinase-like (PK-like)"/>
    <property type="match status" value="1"/>
</dbReference>
<evidence type="ECO:0000256" key="6">
    <source>
        <dbReference type="SAM" id="MobiDB-lite"/>
    </source>
</evidence>
<dbReference type="EMBL" id="JACHDB010000001">
    <property type="protein sequence ID" value="MBB5430230.1"/>
    <property type="molecule type" value="Genomic_DNA"/>
</dbReference>
<dbReference type="PROSITE" id="PS50011">
    <property type="entry name" value="PROTEIN_KINASE_DOM"/>
    <property type="match status" value="1"/>
</dbReference>
<evidence type="ECO:0000313" key="8">
    <source>
        <dbReference type="EMBL" id="MBB5430230.1"/>
    </source>
</evidence>
<dbReference type="InterPro" id="IPR011009">
    <property type="entry name" value="Kinase-like_dom_sf"/>
</dbReference>
<evidence type="ECO:0000256" key="4">
    <source>
        <dbReference type="ARBA" id="ARBA00022840"/>
    </source>
</evidence>
<evidence type="ECO:0000256" key="2">
    <source>
        <dbReference type="ARBA" id="ARBA00022741"/>
    </source>
</evidence>
<evidence type="ECO:0000256" key="3">
    <source>
        <dbReference type="ARBA" id="ARBA00022777"/>
    </source>
</evidence>
<evidence type="ECO:0000256" key="5">
    <source>
        <dbReference type="PROSITE-ProRule" id="PRU10141"/>
    </source>
</evidence>
<dbReference type="GO" id="GO:0005524">
    <property type="term" value="F:ATP binding"/>
    <property type="evidence" value="ECO:0007669"/>
    <property type="project" value="UniProtKB-UniRule"/>
</dbReference>
<keyword evidence="9" id="KW-1185">Reference proteome</keyword>
<dbReference type="RefSeq" id="WP_184387952.1">
    <property type="nucleotide sequence ID" value="NZ_BAAAJD010000048.1"/>
</dbReference>
<evidence type="ECO:0000256" key="1">
    <source>
        <dbReference type="ARBA" id="ARBA00022679"/>
    </source>
</evidence>
<evidence type="ECO:0000259" key="7">
    <source>
        <dbReference type="PROSITE" id="PS50011"/>
    </source>
</evidence>
<dbReference type="CDD" id="cd14014">
    <property type="entry name" value="STKc_PknB_like"/>
    <property type="match status" value="1"/>
</dbReference>
<comment type="caution">
    <text evidence="8">The sequence shown here is derived from an EMBL/GenBank/DDBJ whole genome shotgun (WGS) entry which is preliminary data.</text>
</comment>
<name>A0A7W8QIA0_9ACTN</name>
<dbReference type="Proteomes" id="UP000572635">
    <property type="component" value="Unassembled WGS sequence"/>
</dbReference>
<protein>
    <submittedName>
        <fullName evidence="8">Tetratricopeptide (TPR) repeat protein</fullName>
    </submittedName>
</protein>
<dbReference type="Gene3D" id="3.30.200.20">
    <property type="entry name" value="Phosphorylase Kinase, domain 1"/>
    <property type="match status" value="1"/>
</dbReference>
<keyword evidence="1" id="KW-0808">Transferase</keyword>
<dbReference type="Pfam" id="PF00069">
    <property type="entry name" value="Pkinase"/>
    <property type="match status" value="1"/>
</dbReference>
<evidence type="ECO:0000313" key="9">
    <source>
        <dbReference type="Proteomes" id="UP000572635"/>
    </source>
</evidence>
<dbReference type="GO" id="GO:0004674">
    <property type="term" value="F:protein serine/threonine kinase activity"/>
    <property type="evidence" value="ECO:0007669"/>
    <property type="project" value="TreeGrafter"/>
</dbReference>
<sequence length="688" mass="73271">MTKEPRRLGDFVLYRELGRGGFGTVHLGVDARGRRAAVKELHPHMVGDPRARELFRREVVAAQGVRGFCTAAVLAADPDAPRPWIASEYVEGPTLRTAVEQEGPRRGADLERLAVHTATALAAIHAAGVVHRDFKPDNIILGEDGPRVIDFGVARLAEVGPVGTAPVGTVGYMSPEQLEEQPGDRPVTGKADVFAWGATMVFAGTGAAAFPGDNEYARMLRVLSGSPVLGGLGGELRALAAACLAKDPDRRPSARALVDMLVGAVALPDPPVTPATVHTVPVRPPRPAEREEPVSTRAAQVPFQAPPDGASDAPEQRAPALLAAAEQRLLGGDGVGAEGPLRAAIAAFARGGDAGRADYGRILLGDLHNVAGRHPEAWRHLEGLRDRFEATGQRLHLARCLRGMALLDHGTLWNRPARTHLAGLVGRRRPAPVRGRPWEVHERVVLAERSLELFAEAGQVREAARTRLVLGQVLSEAGESERAVDAFSQAIGAYQGLGREARWWEARARRIAAQTRFHAVMEPNMAVGIYTGPEKEGWELSLVLANARRAAKLSGQAGDQRGRISAQILLARVVWASLGHADVEVGPTPASGTVSGSASAPSTPGAAARSAWYDRITTSEEVSGLLEASRAEAGENGLPGLVAEAALWQERFFEKSPGLYATGWEMSKRPRPVPFEESGLGRGDRCAV</sequence>
<feature type="binding site" evidence="5">
    <location>
        <position position="39"/>
    </location>
    <ligand>
        <name>ATP</name>
        <dbReference type="ChEBI" id="CHEBI:30616"/>
    </ligand>
</feature>
<feature type="domain" description="Protein kinase" evidence="7">
    <location>
        <begin position="11"/>
        <end position="272"/>
    </location>
</feature>
<dbReference type="AlphaFoldDB" id="A0A7W8QIA0"/>
<dbReference type="PANTHER" id="PTHR43289">
    <property type="entry name" value="MITOGEN-ACTIVATED PROTEIN KINASE KINASE KINASE 20-RELATED"/>
    <property type="match status" value="1"/>
</dbReference>
<gene>
    <name evidence="8" type="ORF">HDA36_000314</name>
</gene>
<dbReference type="Gene3D" id="1.25.40.10">
    <property type="entry name" value="Tetratricopeptide repeat domain"/>
    <property type="match status" value="1"/>
</dbReference>
<feature type="region of interest" description="Disordered" evidence="6">
    <location>
        <begin position="276"/>
        <end position="315"/>
    </location>
</feature>
<dbReference type="Gene3D" id="1.10.510.10">
    <property type="entry name" value="Transferase(Phosphotransferase) domain 1"/>
    <property type="match status" value="1"/>
</dbReference>
<keyword evidence="2 5" id="KW-0547">Nucleotide-binding</keyword>
<dbReference type="InterPro" id="IPR008271">
    <property type="entry name" value="Ser/Thr_kinase_AS"/>
</dbReference>
<proteinExistence type="predicted"/>
<dbReference type="PROSITE" id="PS00107">
    <property type="entry name" value="PROTEIN_KINASE_ATP"/>
    <property type="match status" value="1"/>
</dbReference>
<dbReference type="InterPro" id="IPR017441">
    <property type="entry name" value="Protein_kinase_ATP_BS"/>
</dbReference>
<dbReference type="PROSITE" id="PS00108">
    <property type="entry name" value="PROTEIN_KINASE_ST"/>
    <property type="match status" value="1"/>
</dbReference>
<dbReference type="InterPro" id="IPR011990">
    <property type="entry name" value="TPR-like_helical_dom_sf"/>
</dbReference>
<organism evidence="8 9">
    <name type="scientific">Nocardiopsis composta</name>
    <dbReference type="NCBI Taxonomy" id="157465"/>
    <lineage>
        <taxon>Bacteria</taxon>
        <taxon>Bacillati</taxon>
        <taxon>Actinomycetota</taxon>
        <taxon>Actinomycetes</taxon>
        <taxon>Streptosporangiales</taxon>
        <taxon>Nocardiopsidaceae</taxon>
        <taxon>Nocardiopsis</taxon>
    </lineage>
</organism>
<dbReference type="PANTHER" id="PTHR43289:SF34">
    <property type="entry name" value="SERINE_THREONINE-PROTEIN KINASE YBDM-RELATED"/>
    <property type="match status" value="1"/>
</dbReference>
<reference evidence="8 9" key="1">
    <citation type="submission" date="2020-08" db="EMBL/GenBank/DDBJ databases">
        <title>Sequencing the genomes of 1000 actinobacteria strains.</title>
        <authorList>
            <person name="Klenk H.-P."/>
        </authorList>
    </citation>
    <scope>NUCLEOTIDE SEQUENCE [LARGE SCALE GENOMIC DNA]</scope>
    <source>
        <strain evidence="8 9">DSM 44551</strain>
    </source>
</reference>
<dbReference type="InterPro" id="IPR000719">
    <property type="entry name" value="Prot_kinase_dom"/>
</dbReference>
<keyword evidence="4 5" id="KW-0067">ATP-binding</keyword>